<dbReference type="GO" id="GO:0000122">
    <property type="term" value="P:negative regulation of transcription by RNA polymerase II"/>
    <property type="evidence" value="ECO:0007669"/>
    <property type="project" value="TreeGrafter"/>
</dbReference>
<evidence type="ECO:0000256" key="8">
    <source>
        <dbReference type="ARBA" id="ARBA00022786"/>
    </source>
</evidence>
<feature type="active site" evidence="16">
    <location>
        <position position="179"/>
    </location>
</feature>
<comment type="subcellular location">
    <subcellularLocation>
        <location evidence="3">Cytoplasm</location>
        <location evidence="3">Cytosol</location>
    </subcellularLocation>
    <subcellularLocation>
        <location evidence="2">Nucleus</location>
    </subcellularLocation>
</comment>
<feature type="compositionally biased region" description="Basic and acidic residues" evidence="17">
    <location>
        <begin position="44"/>
        <end position="55"/>
    </location>
</feature>
<evidence type="ECO:0000256" key="10">
    <source>
        <dbReference type="ARBA" id="ARBA00023015"/>
    </source>
</evidence>
<feature type="active site" evidence="16">
    <location>
        <position position="194"/>
    </location>
</feature>
<feature type="compositionally biased region" description="Basic residues" evidence="17">
    <location>
        <begin position="375"/>
        <end position="389"/>
    </location>
</feature>
<evidence type="ECO:0000256" key="13">
    <source>
        <dbReference type="ARBA" id="ARBA00058284"/>
    </source>
</evidence>
<dbReference type="InterPro" id="IPR000953">
    <property type="entry name" value="Chromo/chromo_shadow_dom"/>
</dbReference>
<dbReference type="InterPro" id="IPR033773">
    <property type="entry name" value="CBX7_C"/>
</dbReference>
<evidence type="ECO:0000256" key="1">
    <source>
        <dbReference type="ARBA" id="ARBA00000707"/>
    </source>
</evidence>
<dbReference type="SMART" id="SM01246">
    <property type="entry name" value="Josephin"/>
    <property type="match status" value="1"/>
</dbReference>
<dbReference type="GO" id="GO:0006508">
    <property type="term" value="P:proteolysis"/>
    <property type="evidence" value="ECO:0007669"/>
    <property type="project" value="UniProtKB-KW"/>
</dbReference>
<evidence type="ECO:0000256" key="6">
    <source>
        <dbReference type="ARBA" id="ARBA00022491"/>
    </source>
</evidence>
<feature type="compositionally biased region" description="Acidic residues" evidence="17">
    <location>
        <begin position="419"/>
        <end position="429"/>
    </location>
</feature>
<protein>
    <recommendedName>
        <fullName evidence="14">Josephin-2</fullName>
        <ecNumber evidence="4">3.4.19.12</ecNumber>
    </recommendedName>
    <alternativeName>
        <fullName evidence="15">Josephin domain-containing protein 2</fullName>
    </alternativeName>
</protein>
<evidence type="ECO:0000256" key="16">
    <source>
        <dbReference type="PROSITE-ProRule" id="PRU00331"/>
    </source>
</evidence>
<dbReference type="PANTHER" id="PTHR47277">
    <property type="entry name" value="CHROMOBOX PROTEIN HOMOLOG 7"/>
    <property type="match status" value="1"/>
</dbReference>
<evidence type="ECO:0000256" key="3">
    <source>
        <dbReference type="ARBA" id="ARBA00004514"/>
    </source>
</evidence>
<reference evidence="20" key="3">
    <citation type="submission" date="2025-09" db="UniProtKB">
        <authorList>
            <consortium name="Ensembl"/>
        </authorList>
    </citation>
    <scope>IDENTIFICATION</scope>
</reference>
<reference evidence="21" key="1">
    <citation type="journal article" date="2018" name="PLoS ONE">
        <title>Chinook salmon (Oncorhynchus tshawytscha) genome and transcriptome.</title>
        <authorList>
            <person name="Christensen K.A."/>
            <person name="Leong J.S."/>
            <person name="Sakhrani D."/>
            <person name="Biagi C.A."/>
            <person name="Minkley D.R."/>
            <person name="Withler R.E."/>
            <person name="Rondeau E.B."/>
            <person name="Koop B.F."/>
            <person name="Devlin R.H."/>
        </authorList>
    </citation>
    <scope>NUCLEOTIDE SEQUENCE [LARGE SCALE GENOMIC DNA]</scope>
</reference>
<keyword evidence="8" id="KW-0833">Ubl conjugation pathway</keyword>
<proteinExistence type="predicted"/>
<dbReference type="CDD" id="cd18646">
    <property type="entry name" value="CD_Cbx7"/>
    <property type="match status" value="1"/>
</dbReference>
<keyword evidence="9 16" id="KW-0378">Hydrolase</keyword>
<dbReference type="InterPro" id="IPR016197">
    <property type="entry name" value="Chromo-like_dom_sf"/>
</dbReference>
<evidence type="ECO:0000256" key="14">
    <source>
        <dbReference type="ARBA" id="ARBA00069892"/>
    </source>
</evidence>
<keyword evidence="21" id="KW-1185">Reference proteome</keyword>
<feature type="domain" description="Chromo" evidence="18">
    <location>
        <begin position="259"/>
        <end position="317"/>
    </location>
</feature>
<accession>A0AAZ3RWX6</accession>
<dbReference type="Gene3D" id="2.40.50.40">
    <property type="match status" value="1"/>
</dbReference>
<feature type="region of interest" description="Disordered" evidence="17">
    <location>
        <begin position="1"/>
        <end position="65"/>
    </location>
</feature>
<evidence type="ECO:0000256" key="5">
    <source>
        <dbReference type="ARBA" id="ARBA00022490"/>
    </source>
</evidence>
<dbReference type="AlphaFoldDB" id="A0AAZ3RWX6"/>
<evidence type="ECO:0000313" key="20">
    <source>
        <dbReference type="Ensembl" id="ENSOTSP00005146037.1"/>
    </source>
</evidence>
<keyword evidence="10" id="KW-0805">Transcription regulation</keyword>
<dbReference type="GO" id="GO:0016579">
    <property type="term" value="P:protein deubiquitination"/>
    <property type="evidence" value="ECO:0007669"/>
    <property type="project" value="InterPro"/>
</dbReference>
<reference evidence="20" key="2">
    <citation type="submission" date="2025-08" db="UniProtKB">
        <authorList>
            <consortium name="Ensembl"/>
        </authorList>
    </citation>
    <scope>IDENTIFICATION</scope>
</reference>
<feature type="compositionally biased region" description="Gly residues" evidence="17">
    <location>
        <begin position="32"/>
        <end position="43"/>
    </location>
</feature>
<dbReference type="InterPro" id="IPR023780">
    <property type="entry name" value="Chromo_domain"/>
</dbReference>
<dbReference type="FunFam" id="3.90.70.40:FF:000003">
    <property type="entry name" value="josephin-2 isoform X1"/>
    <property type="match status" value="1"/>
</dbReference>
<evidence type="ECO:0000256" key="9">
    <source>
        <dbReference type="ARBA" id="ARBA00022801"/>
    </source>
</evidence>
<evidence type="ECO:0000259" key="19">
    <source>
        <dbReference type="PROSITE" id="PS50957"/>
    </source>
</evidence>
<feature type="active site" evidence="16">
    <location>
        <position position="76"/>
    </location>
</feature>
<feature type="region of interest" description="Disordered" evidence="17">
    <location>
        <begin position="375"/>
        <end position="412"/>
    </location>
</feature>
<evidence type="ECO:0000256" key="7">
    <source>
        <dbReference type="ARBA" id="ARBA00022670"/>
    </source>
</evidence>
<dbReference type="Gene3D" id="3.90.70.40">
    <property type="match status" value="1"/>
</dbReference>
<dbReference type="InterPro" id="IPR023779">
    <property type="entry name" value="Chromodomain_CS"/>
</dbReference>
<dbReference type="GO" id="GO:0004843">
    <property type="term" value="F:cysteine-type deubiquitinase activity"/>
    <property type="evidence" value="ECO:0007669"/>
    <property type="project" value="UniProtKB-EC"/>
</dbReference>
<keyword evidence="7" id="KW-0645">Protease</keyword>
<dbReference type="PRINTS" id="PR00504">
    <property type="entry name" value="CHROMODOMAIN"/>
</dbReference>
<dbReference type="Pfam" id="PF17218">
    <property type="entry name" value="CBX7_C"/>
    <property type="match status" value="1"/>
</dbReference>
<dbReference type="InterPro" id="IPR017984">
    <property type="entry name" value="Chromo_dom_subgr"/>
</dbReference>
<keyword evidence="12" id="KW-0539">Nucleus</keyword>
<evidence type="ECO:0000256" key="4">
    <source>
        <dbReference type="ARBA" id="ARBA00012759"/>
    </source>
</evidence>
<dbReference type="PROSITE" id="PS00598">
    <property type="entry name" value="CHROMO_1"/>
    <property type="match status" value="1"/>
</dbReference>
<feature type="domain" description="Josephin" evidence="19">
    <location>
        <begin position="63"/>
        <end position="242"/>
    </location>
</feature>
<comment type="catalytic activity">
    <reaction evidence="1">
        <text>Thiol-dependent hydrolysis of ester, thioester, amide, peptide and isopeptide bonds formed by the C-terminal Gly of ubiquitin (a 76-residue protein attached to proteins as an intracellular targeting signal).</text>
        <dbReference type="EC" id="3.4.19.12"/>
    </reaction>
</comment>
<dbReference type="GO" id="GO:0035102">
    <property type="term" value="C:PRC1 complex"/>
    <property type="evidence" value="ECO:0007669"/>
    <property type="project" value="InterPro"/>
</dbReference>
<evidence type="ECO:0000256" key="17">
    <source>
        <dbReference type="SAM" id="MobiDB-lite"/>
    </source>
</evidence>
<dbReference type="SMART" id="SM00298">
    <property type="entry name" value="CHROMO"/>
    <property type="match status" value="1"/>
</dbReference>
<dbReference type="PANTHER" id="PTHR47277:SF1">
    <property type="entry name" value="CHROMOBOX PROTEIN HOMOLOG 7"/>
    <property type="match status" value="1"/>
</dbReference>
<dbReference type="Proteomes" id="UP000694402">
    <property type="component" value="Unassembled WGS sequence"/>
</dbReference>
<dbReference type="FunFam" id="2.40.50.40:FF:000006">
    <property type="entry name" value="Chromobox protein homolog 7"/>
    <property type="match status" value="1"/>
</dbReference>
<feature type="region of interest" description="Disordered" evidence="17">
    <location>
        <begin position="419"/>
        <end position="438"/>
    </location>
</feature>
<dbReference type="GeneTree" id="ENSGT00390000009228"/>
<dbReference type="InterPro" id="IPR043000">
    <property type="entry name" value="CBX7"/>
</dbReference>
<name>A0AAZ3RWX6_ONCTS</name>
<comment type="function">
    <text evidence="13">Cleaves 'Lys-63'-linked poly-ubiquitin chains, and with lesser efficiency 'Lys-48'-linked poly-ubiquitin chains (in vitro). May act as a deubiquitinating enzyme.</text>
</comment>
<evidence type="ECO:0000256" key="11">
    <source>
        <dbReference type="ARBA" id="ARBA00023163"/>
    </source>
</evidence>
<keyword evidence="5" id="KW-0963">Cytoplasm</keyword>
<gene>
    <name evidence="20" type="primary">LOC112224393</name>
</gene>
<dbReference type="GO" id="GO:0005829">
    <property type="term" value="C:cytosol"/>
    <property type="evidence" value="ECO:0007669"/>
    <property type="project" value="UniProtKB-SubCell"/>
</dbReference>
<dbReference type="EC" id="3.4.19.12" evidence="4"/>
<evidence type="ECO:0000256" key="12">
    <source>
        <dbReference type="ARBA" id="ARBA00023242"/>
    </source>
</evidence>
<evidence type="ECO:0000313" key="21">
    <source>
        <dbReference type="Proteomes" id="UP000694402"/>
    </source>
</evidence>
<dbReference type="InterPro" id="IPR006155">
    <property type="entry name" value="Josephin"/>
</dbReference>
<evidence type="ECO:0000256" key="2">
    <source>
        <dbReference type="ARBA" id="ARBA00004123"/>
    </source>
</evidence>
<organism evidence="20 21">
    <name type="scientific">Oncorhynchus tshawytscha</name>
    <name type="common">Chinook salmon</name>
    <name type="synonym">Salmo tshawytscha</name>
    <dbReference type="NCBI Taxonomy" id="74940"/>
    <lineage>
        <taxon>Eukaryota</taxon>
        <taxon>Metazoa</taxon>
        <taxon>Chordata</taxon>
        <taxon>Craniata</taxon>
        <taxon>Vertebrata</taxon>
        <taxon>Euteleostomi</taxon>
        <taxon>Actinopterygii</taxon>
        <taxon>Neopterygii</taxon>
        <taxon>Teleostei</taxon>
        <taxon>Protacanthopterygii</taxon>
        <taxon>Salmoniformes</taxon>
        <taxon>Salmonidae</taxon>
        <taxon>Salmoninae</taxon>
        <taxon>Oncorhynchus</taxon>
    </lineage>
</organism>
<dbReference type="PROSITE" id="PS50013">
    <property type="entry name" value="CHROMO_2"/>
    <property type="match status" value="1"/>
</dbReference>
<dbReference type="PROSITE" id="PS50957">
    <property type="entry name" value="JOSEPHIN"/>
    <property type="match status" value="1"/>
</dbReference>
<sequence>MGSTPFSGKGRGGGGLQDLGCMPWKLSKQKGMVGGEVGEGTGGGEERSDLREHDISTPPAPPPTPIYHEKQRRELCALHALNNVFQDGAAFSRDTLQDIYQRLSPGTLVTPHKKSVLGNGNYDVNVIMAALQTRGFEAVWWDKRRDVGSIALSNVTGFILNVPSNLRWGPLRLPLKRQHWIGVREVDGVYYNLDSKLRSPHTIGNPDELRKFLRHQLRGKNCELLLVVSEEVEIHQTWRAGRTFCAGPMELSAIGEQVFAVESIIKKRVRKGNVEYLLKWKGWPPKYSTWEPEEHILDQRLVQTYDEKEQKDRALGYRKRGPKAKRLLLQNTIYNMDLRSAHKALEKPPARLRLSLTRSLESEAEDPTYGACRRSLHPRLAHRKNKPRRSQFMCLASPPGPPNPTKVPTHDDWGRRVEEDDMEEEEETQQEQSERETEICSGILNGQDRAEDWSSVIGSDEVTASERSAVWSPVIGPGEVTVTDVTINSLTVTFKEALAAKGFFRGWGLEF</sequence>
<dbReference type="SUPFAM" id="SSF54160">
    <property type="entry name" value="Chromo domain-like"/>
    <property type="match status" value="1"/>
</dbReference>
<dbReference type="Pfam" id="PF02099">
    <property type="entry name" value="Josephin"/>
    <property type="match status" value="1"/>
</dbReference>
<dbReference type="Pfam" id="PF00385">
    <property type="entry name" value="Chromo"/>
    <property type="match status" value="1"/>
</dbReference>
<evidence type="ECO:0000256" key="15">
    <source>
        <dbReference type="ARBA" id="ARBA00077222"/>
    </source>
</evidence>
<keyword evidence="6" id="KW-0678">Repressor</keyword>
<keyword evidence="11" id="KW-0804">Transcription</keyword>
<dbReference type="Ensembl" id="ENSOTST00005173583.1">
    <property type="protein sequence ID" value="ENSOTSP00005146037.1"/>
    <property type="gene ID" value="ENSOTSG00005044289.2"/>
</dbReference>
<evidence type="ECO:0000259" key="18">
    <source>
        <dbReference type="PROSITE" id="PS50013"/>
    </source>
</evidence>